<name>A0A383CUU5_9ZZZZ</name>
<dbReference type="EMBL" id="UINC01211978">
    <property type="protein sequence ID" value="SVE36107.1"/>
    <property type="molecule type" value="Genomic_DNA"/>
</dbReference>
<feature type="non-terminal residue" evidence="2">
    <location>
        <position position="161"/>
    </location>
</feature>
<dbReference type="SUPFAM" id="SSF52540">
    <property type="entry name" value="P-loop containing nucleoside triphosphate hydrolases"/>
    <property type="match status" value="1"/>
</dbReference>
<evidence type="ECO:0000313" key="2">
    <source>
        <dbReference type="EMBL" id="SVE36107.1"/>
    </source>
</evidence>
<dbReference type="CDD" id="cd00009">
    <property type="entry name" value="AAA"/>
    <property type="match status" value="1"/>
</dbReference>
<dbReference type="AlphaFoldDB" id="A0A383CUU5"/>
<dbReference type="InterPro" id="IPR051314">
    <property type="entry name" value="AAA_ATPase_RarA/MGS1/WRNIP1"/>
</dbReference>
<organism evidence="2">
    <name type="scientific">marine metagenome</name>
    <dbReference type="NCBI Taxonomy" id="408172"/>
    <lineage>
        <taxon>unclassified sequences</taxon>
        <taxon>metagenomes</taxon>
        <taxon>ecological metagenomes</taxon>
    </lineage>
</organism>
<dbReference type="InterPro" id="IPR027417">
    <property type="entry name" value="P-loop_NTPase"/>
</dbReference>
<dbReference type="GO" id="GO:0006261">
    <property type="term" value="P:DNA-templated DNA replication"/>
    <property type="evidence" value="ECO:0007669"/>
    <property type="project" value="TreeGrafter"/>
</dbReference>
<gene>
    <name evidence="2" type="ORF">METZ01_LOCUS488961</name>
</gene>
<dbReference type="InterPro" id="IPR003959">
    <property type="entry name" value="ATPase_AAA_core"/>
</dbReference>
<dbReference type="Gene3D" id="3.40.50.300">
    <property type="entry name" value="P-loop containing nucleotide triphosphate hydrolases"/>
    <property type="match status" value="1"/>
</dbReference>
<dbReference type="GO" id="GO:0000731">
    <property type="term" value="P:DNA synthesis involved in DNA repair"/>
    <property type="evidence" value="ECO:0007669"/>
    <property type="project" value="TreeGrafter"/>
</dbReference>
<dbReference type="SMART" id="SM00382">
    <property type="entry name" value="AAA"/>
    <property type="match status" value="1"/>
</dbReference>
<feature type="domain" description="AAA+ ATPase" evidence="1">
    <location>
        <begin position="64"/>
        <end position="158"/>
    </location>
</feature>
<dbReference type="Pfam" id="PF00004">
    <property type="entry name" value="AAA"/>
    <property type="match status" value="1"/>
</dbReference>
<dbReference type="PANTHER" id="PTHR13779">
    <property type="entry name" value="WERNER HELICASE-INTERACTING PROTEIN 1 FAMILY MEMBER"/>
    <property type="match status" value="1"/>
</dbReference>
<protein>
    <recommendedName>
        <fullName evidence="1">AAA+ ATPase domain-containing protein</fullName>
    </recommendedName>
</protein>
<accession>A0A383CUU5</accession>
<dbReference type="GO" id="GO:0016887">
    <property type="term" value="F:ATP hydrolysis activity"/>
    <property type="evidence" value="ECO:0007669"/>
    <property type="project" value="InterPro"/>
</dbReference>
<dbReference type="InterPro" id="IPR003593">
    <property type="entry name" value="AAA+_ATPase"/>
</dbReference>
<evidence type="ECO:0000259" key="1">
    <source>
        <dbReference type="SMART" id="SM00382"/>
    </source>
</evidence>
<dbReference type="FunFam" id="3.40.50.300:FF:000137">
    <property type="entry name" value="Replication-associated recombination protein A"/>
    <property type="match status" value="1"/>
</dbReference>
<reference evidence="2" key="1">
    <citation type="submission" date="2018-05" db="EMBL/GenBank/DDBJ databases">
        <authorList>
            <person name="Lanie J.A."/>
            <person name="Ng W.-L."/>
            <person name="Kazmierczak K.M."/>
            <person name="Andrzejewski T.M."/>
            <person name="Davidsen T.M."/>
            <person name="Wayne K.J."/>
            <person name="Tettelin H."/>
            <person name="Glass J.I."/>
            <person name="Rusch D."/>
            <person name="Podicherti R."/>
            <person name="Tsui H.-C.T."/>
            <person name="Winkler M.E."/>
        </authorList>
    </citation>
    <scope>NUCLEOTIDE SEQUENCE</scope>
</reference>
<dbReference type="GO" id="GO:0008047">
    <property type="term" value="F:enzyme activator activity"/>
    <property type="evidence" value="ECO:0007669"/>
    <property type="project" value="TreeGrafter"/>
</dbReference>
<proteinExistence type="predicted"/>
<feature type="non-terminal residue" evidence="2">
    <location>
        <position position="1"/>
    </location>
</feature>
<dbReference type="GO" id="GO:0005524">
    <property type="term" value="F:ATP binding"/>
    <property type="evidence" value="ECO:0007669"/>
    <property type="project" value="InterPro"/>
</dbReference>
<dbReference type="PANTHER" id="PTHR13779:SF7">
    <property type="entry name" value="ATPASE WRNIP1"/>
    <property type="match status" value="1"/>
</dbReference>
<dbReference type="GO" id="GO:0017116">
    <property type="term" value="F:single-stranded DNA helicase activity"/>
    <property type="evidence" value="ECO:0007669"/>
    <property type="project" value="TreeGrafter"/>
</dbReference>
<sequence length="161" mass="17581">VSDLDLFPSNDPPVAAKFPLSRTDLEGDTPLAARMRPRNLDEFHGQDHLIAPGKPLRSMIDQGKPGSMILWGPPGSGKTTLAHIIAERTKAVFIGFSAVTEGVARVRKVITEAENRRSSTSRSTILFCDEIHRFNRAQQDAFLPHVENGTVVLIGATTENP</sequence>